<keyword evidence="1" id="KW-0472">Membrane</keyword>
<reference evidence="3 4" key="1">
    <citation type="submission" date="2020-08" db="EMBL/GenBank/DDBJ databases">
        <title>Genomic Encyclopedia of Type Strains, Phase IV (KMG-IV): sequencing the most valuable type-strain genomes for metagenomic binning, comparative biology and taxonomic classification.</title>
        <authorList>
            <person name="Goeker M."/>
        </authorList>
    </citation>
    <scope>NUCLEOTIDE SEQUENCE [LARGE SCALE GENOMIC DNA]</scope>
    <source>
        <strain evidence="3 4">DSM 25622</strain>
    </source>
</reference>
<feature type="chain" id="PRO_5032282320" description="Type IV secretion system protein VirB2" evidence="2">
    <location>
        <begin position="27"/>
        <end position="96"/>
    </location>
</feature>
<organism evidence="3 4">
    <name type="scientific">Muricoccus pecuniae</name>
    <dbReference type="NCBI Taxonomy" id="693023"/>
    <lineage>
        <taxon>Bacteria</taxon>
        <taxon>Pseudomonadati</taxon>
        <taxon>Pseudomonadota</taxon>
        <taxon>Alphaproteobacteria</taxon>
        <taxon>Acetobacterales</taxon>
        <taxon>Roseomonadaceae</taxon>
        <taxon>Muricoccus</taxon>
    </lineage>
</organism>
<gene>
    <name evidence="3" type="ORF">FHS87_004128</name>
</gene>
<dbReference type="InterPro" id="IPR007039">
    <property type="entry name" value="TrbC/VirB2"/>
</dbReference>
<evidence type="ECO:0000313" key="4">
    <source>
        <dbReference type="Proteomes" id="UP000580654"/>
    </source>
</evidence>
<feature type="transmembrane region" description="Helical" evidence="1">
    <location>
        <begin position="74"/>
        <end position="94"/>
    </location>
</feature>
<dbReference type="RefSeq" id="WP_184521166.1">
    <property type="nucleotide sequence ID" value="NZ_JACIJD010000028.1"/>
</dbReference>
<keyword evidence="4" id="KW-1185">Reference proteome</keyword>
<evidence type="ECO:0008006" key="5">
    <source>
        <dbReference type="Google" id="ProtNLM"/>
    </source>
</evidence>
<accession>A0A840Y819</accession>
<protein>
    <recommendedName>
        <fullName evidence="5">Type IV secretion system protein VirB2</fullName>
    </recommendedName>
</protein>
<feature type="signal peptide" evidence="2">
    <location>
        <begin position="1"/>
        <end position="26"/>
    </location>
</feature>
<dbReference type="Proteomes" id="UP000580654">
    <property type="component" value="Unassembled WGS sequence"/>
</dbReference>
<evidence type="ECO:0000313" key="3">
    <source>
        <dbReference type="EMBL" id="MBB5696060.1"/>
    </source>
</evidence>
<proteinExistence type="predicted"/>
<dbReference type="AlphaFoldDB" id="A0A840Y819"/>
<dbReference type="Pfam" id="PF04956">
    <property type="entry name" value="TrbC"/>
    <property type="match status" value="1"/>
</dbReference>
<dbReference type="EMBL" id="JACIJD010000028">
    <property type="protein sequence ID" value="MBB5696060.1"/>
    <property type="molecule type" value="Genomic_DNA"/>
</dbReference>
<comment type="caution">
    <text evidence="3">The sequence shown here is derived from an EMBL/GenBank/DDBJ whole genome shotgun (WGS) entry which is preliminary data.</text>
</comment>
<name>A0A840Y819_9PROT</name>
<sequence length="96" mass="9606">MPSNRTLAIAALAVLALTVAAEPAFAQIGGGGGSGQLTQLIQWVITNIVRVAISAGVIGVAIALLMFRFSFATVAMVAVGGLIAANYATIAGFFGI</sequence>
<evidence type="ECO:0000256" key="1">
    <source>
        <dbReference type="SAM" id="Phobius"/>
    </source>
</evidence>
<feature type="transmembrane region" description="Helical" evidence="1">
    <location>
        <begin position="42"/>
        <end position="67"/>
    </location>
</feature>
<keyword evidence="1" id="KW-1133">Transmembrane helix</keyword>
<evidence type="ECO:0000256" key="2">
    <source>
        <dbReference type="SAM" id="SignalP"/>
    </source>
</evidence>
<keyword evidence="1" id="KW-0812">Transmembrane</keyword>
<keyword evidence="2" id="KW-0732">Signal</keyword>